<accession>A0ABR1EBT1</accession>
<dbReference type="EMBL" id="JAVFWL010000006">
    <property type="protein sequence ID" value="KAK6760145.1"/>
    <property type="molecule type" value="Genomic_DNA"/>
</dbReference>
<reference evidence="3 4" key="1">
    <citation type="submission" date="2023-08" db="EMBL/GenBank/DDBJ databases">
        <title>A Necator americanus chromosomal reference genome.</title>
        <authorList>
            <person name="Ilik V."/>
            <person name="Petrzelkova K.J."/>
            <person name="Pardy F."/>
            <person name="Fuh T."/>
            <person name="Niatou-Singa F.S."/>
            <person name="Gouil Q."/>
            <person name="Baker L."/>
            <person name="Ritchie M.E."/>
            <person name="Jex A.R."/>
            <person name="Gazzola D."/>
            <person name="Li H."/>
            <person name="Toshio Fujiwara R."/>
            <person name="Zhan B."/>
            <person name="Aroian R.V."/>
            <person name="Pafco B."/>
            <person name="Schwarz E.M."/>
        </authorList>
    </citation>
    <scope>NUCLEOTIDE SEQUENCE [LARGE SCALE GENOMIC DNA]</scope>
    <source>
        <strain evidence="3 4">Aroian</strain>
        <tissue evidence="3">Whole animal</tissue>
    </source>
</reference>
<protein>
    <submittedName>
        <fullName evidence="3">Uncharacterized protein</fullName>
    </submittedName>
</protein>
<feature type="compositionally biased region" description="Basic and acidic residues" evidence="1">
    <location>
        <begin position="526"/>
        <end position="540"/>
    </location>
</feature>
<dbReference type="InterPro" id="IPR006954">
    <property type="entry name" value="Mlt-10-like"/>
</dbReference>
<feature type="chain" id="PRO_5046144393" evidence="2">
    <location>
        <begin position="20"/>
        <end position="740"/>
    </location>
</feature>
<feature type="signal peptide" evidence="2">
    <location>
        <begin position="1"/>
        <end position="19"/>
    </location>
</feature>
<dbReference type="Proteomes" id="UP001303046">
    <property type="component" value="Unassembled WGS sequence"/>
</dbReference>
<organism evidence="3 4">
    <name type="scientific">Necator americanus</name>
    <name type="common">Human hookworm</name>
    <dbReference type="NCBI Taxonomy" id="51031"/>
    <lineage>
        <taxon>Eukaryota</taxon>
        <taxon>Metazoa</taxon>
        <taxon>Ecdysozoa</taxon>
        <taxon>Nematoda</taxon>
        <taxon>Chromadorea</taxon>
        <taxon>Rhabditida</taxon>
        <taxon>Rhabditina</taxon>
        <taxon>Rhabditomorpha</taxon>
        <taxon>Strongyloidea</taxon>
        <taxon>Ancylostomatidae</taxon>
        <taxon>Bunostominae</taxon>
        <taxon>Necator</taxon>
    </lineage>
</organism>
<keyword evidence="2" id="KW-0732">Signal</keyword>
<comment type="caution">
    <text evidence="3">The sequence shown here is derived from an EMBL/GenBank/DDBJ whole genome shotgun (WGS) entry which is preliminary data.</text>
</comment>
<dbReference type="PANTHER" id="PTHR21523:SF38">
    <property type="entry name" value="MLT-TEN (MLT-10) RELATED"/>
    <property type="match status" value="1"/>
</dbReference>
<evidence type="ECO:0000313" key="4">
    <source>
        <dbReference type="Proteomes" id="UP001303046"/>
    </source>
</evidence>
<dbReference type="PANTHER" id="PTHR21523">
    <property type="match status" value="1"/>
</dbReference>
<name>A0ABR1EBT1_NECAM</name>
<evidence type="ECO:0000313" key="3">
    <source>
        <dbReference type="EMBL" id="KAK6760145.1"/>
    </source>
</evidence>
<evidence type="ECO:0000256" key="1">
    <source>
        <dbReference type="SAM" id="MobiDB-lite"/>
    </source>
</evidence>
<keyword evidence="4" id="KW-1185">Reference proteome</keyword>
<evidence type="ECO:0000256" key="2">
    <source>
        <dbReference type="SAM" id="SignalP"/>
    </source>
</evidence>
<gene>
    <name evidence="3" type="primary">Necator_chrX.g21754</name>
    <name evidence="3" type="ORF">RB195_021593</name>
</gene>
<proteinExistence type="predicted"/>
<sequence length="740" mass="84052">MAVLSVRCVILILVQGVLCLFESAQPIPDNVKSRYYELNAEKLRDFWHYAMLRGLIKVRARELLSFLPNIEKIVYWQCEKDAKSAVALAKCAVRVFDATENARRKEENSKLRKSGVITSFSARLSKPQPWIGTYGYSTQLKESEYSPYHIYSTKSRYHNPIRKQIRTEKLNSHKKKHISSTNEAMTTEQNVARIEEILERSTKSRIRRKLNSLKENVDTGSSINLQGIAVKYLRKMLGESLGSPHLKNLRLIRDHFKRVEKVNSYFKQMNEENRRLFEKVALPIDSRTPEITNNAVPAIEQVLAIMNEFAATKADNGKLSVLSPRVLSLFPDSPKSSSKRLLSPTFFSFQKDGYLSLPELFDIITTNQKYQQLMVDVLMDISGAGDVLEKLIVDMKPEMDDLKNVKLPLVEELSKKDTDWMRVHDSFDEEQTRYYTEHGYAFLNEHQLNLIYSKDEQQLYGMNTSKLGLMSDAEKAQRLENDIRKLAALDRPQWPTWDEGAKNYIPSPHSIVKRHTHATNSISSNVDEKSTGGSENHEEERVNGVLYETFRPFAFTTLLARGGVMEVATLSPHAFVTELANPEALVLQTLSPRAFVASILSPAALIARILSPTALRAEVLSPRALHSWVLSPEAMVAEVLSPRFFDPRVLSPEALVIDVLRFLSPHVLSSEIGGVIILSPNILSPRVASEEKLLVEVLSPHILGGHESREEESREKEADARRPTHNSTHSYPHIITDMRK</sequence>
<dbReference type="Pfam" id="PF04870">
    <property type="entry name" value="Moulting_cycle"/>
    <property type="match status" value="1"/>
</dbReference>
<feature type="region of interest" description="Disordered" evidence="1">
    <location>
        <begin position="705"/>
        <end position="740"/>
    </location>
</feature>
<feature type="region of interest" description="Disordered" evidence="1">
    <location>
        <begin position="518"/>
        <end position="540"/>
    </location>
</feature>
<feature type="compositionally biased region" description="Basic and acidic residues" evidence="1">
    <location>
        <begin position="705"/>
        <end position="722"/>
    </location>
</feature>